<feature type="transmembrane region" description="Helical" evidence="8">
    <location>
        <begin position="128"/>
        <end position="149"/>
    </location>
</feature>
<evidence type="ECO:0000256" key="2">
    <source>
        <dbReference type="ARBA" id="ARBA00022448"/>
    </source>
</evidence>
<dbReference type="Gene3D" id="1.10.287.70">
    <property type="match status" value="1"/>
</dbReference>
<feature type="domain" description="Solute-binding protein family 3/N-terminal" evidence="10">
    <location>
        <begin position="20"/>
        <end position="339"/>
    </location>
</feature>
<dbReference type="GO" id="GO:0008076">
    <property type="term" value="C:voltage-gated potassium channel complex"/>
    <property type="evidence" value="ECO:0007669"/>
    <property type="project" value="InterPro"/>
</dbReference>
<dbReference type="RefSeq" id="WP_104420649.1">
    <property type="nucleotide sequence ID" value="NZ_PTJC01000006.1"/>
</dbReference>
<evidence type="ECO:0000259" key="10">
    <source>
        <dbReference type="SMART" id="SM00062"/>
    </source>
</evidence>
<evidence type="ECO:0000256" key="8">
    <source>
        <dbReference type="SAM" id="Phobius"/>
    </source>
</evidence>
<dbReference type="GO" id="GO:0001508">
    <property type="term" value="P:action potential"/>
    <property type="evidence" value="ECO:0007669"/>
    <property type="project" value="TreeGrafter"/>
</dbReference>
<feature type="transmembrane region" description="Helical" evidence="8">
    <location>
        <begin position="196"/>
        <end position="220"/>
    </location>
</feature>
<dbReference type="PANTHER" id="PTHR11537">
    <property type="entry name" value="VOLTAGE-GATED POTASSIUM CHANNEL"/>
    <property type="match status" value="1"/>
</dbReference>
<proteinExistence type="predicted"/>
<dbReference type="PANTHER" id="PTHR11537:SF252">
    <property type="entry name" value="POTASSIUM VOLTAGE-GATED CHANNEL PROTEIN SHAW"/>
    <property type="match status" value="1"/>
</dbReference>
<dbReference type="Gene3D" id="3.40.190.10">
    <property type="entry name" value="Periplasmic binding protein-like II"/>
    <property type="match status" value="3"/>
</dbReference>
<dbReference type="Pfam" id="PF07885">
    <property type="entry name" value="Ion_trans_2"/>
    <property type="match status" value="1"/>
</dbReference>
<evidence type="ECO:0000313" key="11">
    <source>
        <dbReference type="EMBL" id="PPK86197.1"/>
    </source>
</evidence>
<dbReference type="InterPro" id="IPR028325">
    <property type="entry name" value="VG_K_chnl"/>
</dbReference>
<evidence type="ECO:0000256" key="6">
    <source>
        <dbReference type="ARBA" id="ARBA00023136"/>
    </source>
</evidence>
<name>A0A2S6I4T8_9BACT</name>
<keyword evidence="9" id="KW-0732">Signal</keyword>
<keyword evidence="2" id="KW-0813">Transport</keyword>
<protein>
    <submittedName>
        <fullName evidence="11">Amino acid ABC transporter substrate-binding protein (PAAT family)</fullName>
    </submittedName>
</protein>
<dbReference type="EMBL" id="PTJC01000006">
    <property type="protein sequence ID" value="PPK86197.1"/>
    <property type="molecule type" value="Genomic_DNA"/>
</dbReference>
<reference evidence="11 12" key="1">
    <citation type="submission" date="2018-02" db="EMBL/GenBank/DDBJ databases">
        <title>Genomic Encyclopedia of Archaeal and Bacterial Type Strains, Phase II (KMG-II): from individual species to whole genera.</title>
        <authorList>
            <person name="Goeker M."/>
        </authorList>
    </citation>
    <scope>NUCLEOTIDE SEQUENCE [LARGE SCALE GENOMIC DNA]</scope>
    <source>
        <strain evidence="11 12">DSM 29526</strain>
    </source>
</reference>
<keyword evidence="3 8" id="KW-0812">Transmembrane</keyword>
<evidence type="ECO:0000256" key="7">
    <source>
        <dbReference type="ARBA" id="ARBA00023303"/>
    </source>
</evidence>
<keyword evidence="4 8" id="KW-1133">Transmembrane helix</keyword>
<dbReference type="InterPro" id="IPR001638">
    <property type="entry name" value="Solute-binding_3/MltF_N"/>
</dbReference>
<evidence type="ECO:0000256" key="1">
    <source>
        <dbReference type="ARBA" id="ARBA00004141"/>
    </source>
</evidence>
<dbReference type="InterPro" id="IPR013099">
    <property type="entry name" value="K_chnl_dom"/>
</dbReference>
<feature type="chain" id="PRO_5015779066" evidence="9">
    <location>
        <begin position="18"/>
        <end position="353"/>
    </location>
</feature>
<dbReference type="OrthoDB" id="9799090at2"/>
<dbReference type="SUPFAM" id="SSF81324">
    <property type="entry name" value="Voltage-gated potassium channels"/>
    <property type="match status" value="1"/>
</dbReference>
<keyword evidence="5" id="KW-0406">Ion transport</keyword>
<evidence type="ECO:0000313" key="12">
    <source>
        <dbReference type="Proteomes" id="UP000237662"/>
    </source>
</evidence>
<dbReference type="SUPFAM" id="SSF53850">
    <property type="entry name" value="Periplasmic binding protein-like II"/>
    <property type="match status" value="1"/>
</dbReference>
<dbReference type="GO" id="GO:0005251">
    <property type="term" value="F:delayed rectifier potassium channel activity"/>
    <property type="evidence" value="ECO:0007669"/>
    <property type="project" value="TreeGrafter"/>
</dbReference>
<dbReference type="SMART" id="SM00062">
    <property type="entry name" value="PBPb"/>
    <property type="match status" value="1"/>
</dbReference>
<sequence length="353" mass="39055">MIRLLFLFMLFTSTLSAQDTLRIGVAHFPPYTFQDDGGHWNGMAVELWRHVAGEARMIYQMMPYSKDDSLLAALEREEVDLVLAMPISARAEAQVDFTQAFHRSALALALPPTNSLWSVVTGLFTLQFLYIVIGLSALLLIVGSLVYFLERRSNDDQFGGERSLWQGIGSGFWWAGVTMTTIGYGDKAPTSLPGRAVAMLWMLVALAVTSSLTAAIISATNASNVIEFPRELKQKSVGVVKDSPAAEFLQSRKQTFTPFQDVQEGLLALDRDEIEVLVHDATALHHQSRVNPNLRAYVQETDARPEAYAFAVRENSPLYEPINQAVIAITTTSAWRTVVDSYDDGSRSAKSSQ</sequence>
<dbReference type="Proteomes" id="UP000237662">
    <property type="component" value="Unassembled WGS sequence"/>
</dbReference>
<keyword evidence="12" id="KW-1185">Reference proteome</keyword>
<feature type="signal peptide" evidence="9">
    <location>
        <begin position="1"/>
        <end position="17"/>
    </location>
</feature>
<comment type="subcellular location">
    <subcellularLocation>
        <location evidence="1">Membrane</location>
        <topology evidence="1">Multi-pass membrane protein</topology>
    </subcellularLocation>
</comment>
<evidence type="ECO:0000256" key="5">
    <source>
        <dbReference type="ARBA" id="ARBA00023065"/>
    </source>
</evidence>
<dbReference type="AlphaFoldDB" id="A0A2S6I4T8"/>
<comment type="caution">
    <text evidence="11">The sequence shown here is derived from an EMBL/GenBank/DDBJ whole genome shotgun (WGS) entry which is preliminary data.</text>
</comment>
<evidence type="ECO:0000256" key="4">
    <source>
        <dbReference type="ARBA" id="ARBA00022989"/>
    </source>
</evidence>
<gene>
    <name evidence="11" type="ORF">CLV84_3118</name>
</gene>
<keyword evidence="7" id="KW-0407">Ion channel</keyword>
<accession>A0A2S6I4T8</accession>
<dbReference type="Pfam" id="PF00497">
    <property type="entry name" value="SBP_bac_3"/>
    <property type="match status" value="1"/>
</dbReference>
<keyword evidence="6 8" id="KW-0472">Membrane</keyword>
<evidence type="ECO:0000256" key="9">
    <source>
        <dbReference type="SAM" id="SignalP"/>
    </source>
</evidence>
<organism evidence="11 12">
    <name type="scientific">Neolewinella xylanilytica</name>
    <dbReference type="NCBI Taxonomy" id="1514080"/>
    <lineage>
        <taxon>Bacteria</taxon>
        <taxon>Pseudomonadati</taxon>
        <taxon>Bacteroidota</taxon>
        <taxon>Saprospiria</taxon>
        <taxon>Saprospirales</taxon>
        <taxon>Lewinellaceae</taxon>
        <taxon>Neolewinella</taxon>
    </lineage>
</organism>
<dbReference type="GO" id="GO:0015276">
    <property type="term" value="F:ligand-gated monoatomic ion channel activity"/>
    <property type="evidence" value="ECO:0007669"/>
    <property type="project" value="InterPro"/>
</dbReference>
<evidence type="ECO:0000256" key="3">
    <source>
        <dbReference type="ARBA" id="ARBA00022692"/>
    </source>
</evidence>
<feature type="transmembrane region" description="Helical" evidence="8">
    <location>
        <begin position="164"/>
        <end position="184"/>
    </location>
</feature>